<protein>
    <submittedName>
        <fullName evidence="1">1585_t:CDS:1</fullName>
    </submittedName>
</protein>
<evidence type="ECO:0000313" key="1">
    <source>
        <dbReference type="EMBL" id="CAG8792175.1"/>
    </source>
</evidence>
<feature type="non-terminal residue" evidence="1">
    <location>
        <position position="250"/>
    </location>
</feature>
<keyword evidence="2" id="KW-1185">Reference proteome</keyword>
<sequence>TGGCVPAVIMSDTNLALDLAISEEYEQSYAMHYFYQPRNLLVPEVFEQKWTQLVGKYNESRVVKYLRILYSSKKAWARAYTAKVFTAGIQITSHVKSYNAQVKRLILNSNVSFIELAEVLEASIEEETLFQELNKAFSYFIILEMQKIQHIEIKSCLNYNMTTITKDEMIKYQEPESNDTFKNYSQDQPVEFARSNMNRLFTPMTDLWNERKENINKWKLYEELQDVIEKLQDLLNKIQEDELVINLADD</sequence>
<feature type="non-terminal residue" evidence="1">
    <location>
        <position position="1"/>
    </location>
</feature>
<accession>A0ACA9RHM7</accession>
<gene>
    <name evidence="1" type="ORF">RPERSI_LOCUS19352</name>
</gene>
<proteinExistence type="predicted"/>
<organism evidence="1 2">
    <name type="scientific">Racocetra persica</name>
    <dbReference type="NCBI Taxonomy" id="160502"/>
    <lineage>
        <taxon>Eukaryota</taxon>
        <taxon>Fungi</taxon>
        <taxon>Fungi incertae sedis</taxon>
        <taxon>Mucoromycota</taxon>
        <taxon>Glomeromycotina</taxon>
        <taxon>Glomeromycetes</taxon>
        <taxon>Diversisporales</taxon>
        <taxon>Gigasporaceae</taxon>
        <taxon>Racocetra</taxon>
    </lineage>
</organism>
<comment type="caution">
    <text evidence="1">The sequence shown here is derived from an EMBL/GenBank/DDBJ whole genome shotgun (WGS) entry which is preliminary data.</text>
</comment>
<reference evidence="1" key="1">
    <citation type="submission" date="2021-06" db="EMBL/GenBank/DDBJ databases">
        <authorList>
            <person name="Kallberg Y."/>
            <person name="Tangrot J."/>
            <person name="Rosling A."/>
        </authorList>
    </citation>
    <scope>NUCLEOTIDE SEQUENCE</scope>
    <source>
        <strain evidence="1">MA461A</strain>
    </source>
</reference>
<dbReference type="Proteomes" id="UP000789920">
    <property type="component" value="Unassembled WGS sequence"/>
</dbReference>
<evidence type="ECO:0000313" key="2">
    <source>
        <dbReference type="Proteomes" id="UP000789920"/>
    </source>
</evidence>
<name>A0ACA9RHM7_9GLOM</name>
<dbReference type="EMBL" id="CAJVQC010052896">
    <property type="protein sequence ID" value="CAG8792175.1"/>
    <property type="molecule type" value="Genomic_DNA"/>
</dbReference>